<accession>A0AC34G8N1</accession>
<proteinExistence type="predicted"/>
<evidence type="ECO:0000313" key="2">
    <source>
        <dbReference type="WBParaSite" id="ES5_v2.g26129.t1"/>
    </source>
</evidence>
<sequence>MPNFLKDKKKPEGSTFEKPNAIFLDENNLESCDDENNKPLEGVSSSEIKPKTKPAEIVEKEDCSVLGLNENIILTETIEESDVSESEASQKKLQHLTVLENCEVVVYGCGWNGGENIDFATTGIKSNM</sequence>
<name>A0AC34G8N1_9BILA</name>
<protein>
    <submittedName>
        <fullName evidence="2">Uncharacterized protein</fullName>
    </submittedName>
</protein>
<organism evidence="1 2">
    <name type="scientific">Panagrolaimus sp. ES5</name>
    <dbReference type="NCBI Taxonomy" id="591445"/>
    <lineage>
        <taxon>Eukaryota</taxon>
        <taxon>Metazoa</taxon>
        <taxon>Ecdysozoa</taxon>
        <taxon>Nematoda</taxon>
        <taxon>Chromadorea</taxon>
        <taxon>Rhabditida</taxon>
        <taxon>Tylenchina</taxon>
        <taxon>Panagrolaimomorpha</taxon>
        <taxon>Panagrolaimoidea</taxon>
        <taxon>Panagrolaimidae</taxon>
        <taxon>Panagrolaimus</taxon>
    </lineage>
</organism>
<reference evidence="2" key="1">
    <citation type="submission" date="2022-11" db="UniProtKB">
        <authorList>
            <consortium name="WormBaseParasite"/>
        </authorList>
    </citation>
    <scope>IDENTIFICATION</scope>
</reference>
<evidence type="ECO:0000313" key="1">
    <source>
        <dbReference type="Proteomes" id="UP000887579"/>
    </source>
</evidence>
<dbReference type="WBParaSite" id="ES5_v2.g26129.t1">
    <property type="protein sequence ID" value="ES5_v2.g26129.t1"/>
    <property type="gene ID" value="ES5_v2.g26129"/>
</dbReference>
<dbReference type="Proteomes" id="UP000887579">
    <property type="component" value="Unplaced"/>
</dbReference>